<dbReference type="GO" id="GO:0005524">
    <property type="term" value="F:ATP binding"/>
    <property type="evidence" value="ECO:0007669"/>
    <property type="project" value="UniProtKB-UniRule"/>
</dbReference>
<dbReference type="EC" id="6.3.2.-" evidence="11"/>
<keyword evidence="13" id="KW-0687">Ribonucleoprotein</keyword>
<feature type="binding site" evidence="11">
    <location>
        <position position="187"/>
    </location>
    <ligand>
        <name>ATP</name>
        <dbReference type="ChEBI" id="CHEBI:30616"/>
    </ligand>
</feature>
<feature type="binding site" evidence="11">
    <location>
        <begin position="178"/>
        <end position="179"/>
    </location>
    <ligand>
        <name>ATP</name>
        <dbReference type="ChEBI" id="CHEBI:30616"/>
    </ligand>
</feature>
<dbReference type="Gene3D" id="3.30.1490.20">
    <property type="entry name" value="ATP-grasp fold, A domain"/>
    <property type="match status" value="1"/>
</dbReference>
<keyword evidence="5 11" id="KW-0067">ATP-binding</keyword>
<dbReference type="FunFam" id="3.30.470.20:FF:000016">
    <property type="entry name" value="Ribosomal protein S6--L-glutamate ligase"/>
    <property type="match status" value="1"/>
</dbReference>
<keyword evidence="8 11" id="KW-0464">Manganese</keyword>
<comment type="cofactor">
    <cofactor evidence="1">
        <name>Mn(2+)</name>
        <dbReference type="ChEBI" id="CHEBI:29035"/>
    </cofactor>
</comment>
<feature type="binding site" evidence="11">
    <location>
        <position position="141"/>
    </location>
    <ligand>
        <name>ATP</name>
        <dbReference type="ChEBI" id="CHEBI:30616"/>
    </ligand>
</feature>
<name>A0A2T3IQN2_9GAMM</name>
<dbReference type="FunFam" id="3.30.1490.20:FF:000005">
    <property type="entry name" value="Probable alpha-L-glutamate ligase 1"/>
    <property type="match status" value="1"/>
</dbReference>
<dbReference type="PROSITE" id="PS50975">
    <property type="entry name" value="ATP_GRASP"/>
    <property type="match status" value="1"/>
</dbReference>
<evidence type="ECO:0000256" key="1">
    <source>
        <dbReference type="ARBA" id="ARBA00001936"/>
    </source>
</evidence>
<feature type="binding site" evidence="11">
    <location>
        <position position="262"/>
    </location>
    <ligand>
        <name>Mg(2+)</name>
        <dbReference type="ChEBI" id="CHEBI:18420"/>
        <label>2</label>
    </ligand>
</feature>
<dbReference type="InterPro" id="IPR013815">
    <property type="entry name" value="ATP_grasp_subdomain_1"/>
</dbReference>
<organism evidence="13 14">
    <name type="scientific">Photobacterium aquimaris</name>
    <dbReference type="NCBI Taxonomy" id="512643"/>
    <lineage>
        <taxon>Bacteria</taxon>
        <taxon>Pseudomonadati</taxon>
        <taxon>Pseudomonadota</taxon>
        <taxon>Gammaproteobacteria</taxon>
        <taxon>Vibrionales</taxon>
        <taxon>Vibrionaceae</taxon>
        <taxon>Photobacterium</taxon>
    </lineage>
</organism>
<feature type="binding site" evidence="11">
    <location>
        <position position="262"/>
    </location>
    <ligand>
        <name>Mn(2+)</name>
        <dbReference type="ChEBI" id="CHEBI:29035"/>
        <label>2</label>
    </ligand>
</feature>
<proteinExistence type="inferred from homology"/>
<dbReference type="HAMAP" id="MF_01552">
    <property type="entry name" value="RimK"/>
    <property type="match status" value="1"/>
</dbReference>
<evidence type="ECO:0000259" key="12">
    <source>
        <dbReference type="PROSITE" id="PS50975"/>
    </source>
</evidence>
<evidence type="ECO:0000256" key="10">
    <source>
        <dbReference type="ARBA" id="ARBA00072141"/>
    </source>
</evidence>
<dbReference type="AlphaFoldDB" id="A0A2T3IQN2"/>
<comment type="similarity">
    <text evidence="11">Belongs to the RimK family.</text>
</comment>
<dbReference type="InterPro" id="IPR011761">
    <property type="entry name" value="ATP-grasp"/>
</dbReference>
<dbReference type="GO" id="GO:0005840">
    <property type="term" value="C:ribosome"/>
    <property type="evidence" value="ECO:0007669"/>
    <property type="project" value="UniProtKB-KW"/>
</dbReference>
<evidence type="ECO:0000256" key="9">
    <source>
        <dbReference type="ARBA" id="ARBA00061239"/>
    </source>
</evidence>
<feature type="binding site" evidence="11">
    <location>
        <position position="260"/>
    </location>
    <ligand>
        <name>Mg(2+)</name>
        <dbReference type="ChEBI" id="CHEBI:18420"/>
        <label>2</label>
    </ligand>
</feature>
<dbReference type="InterPro" id="IPR041107">
    <property type="entry name" value="Rimk_N"/>
</dbReference>
<evidence type="ECO:0000256" key="5">
    <source>
        <dbReference type="ARBA" id="ARBA00022840"/>
    </source>
</evidence>
<evidence type="ECO:0000256" key="11">
    <source>
        <dbReference type="HAMAP-Rule" id="MF_01552"/>
    </source>
</evidence>
<protein>
    <recommendedName>
        <fullName evidence="10 11">Probable alpha-L-glutamate ligase</fullName>
        <ecNumber evidence="11">6.3.2.-</ecNumber>
    </recommendedName>
</protein>
<dbReference type="Pfam" id="PF08443">
    <property type="entry name" value="RimK"/>
    <property type="match status" value="1"/>
</dbReference>
<feature type="binding site" evidence="11">
    <location>
        <position position="260"/>
    </location>
    <ligand>
        <name>Mn(2+)</name>
        <dbReference type="ChEBI" id="CHEBI:29035"/>
        <label>2</label>
    </ligand>
</feature>
<dbReference type="Gene3D" id="3.40.50.20">
    <property type="match status" value="1"/>
</dbReference>
<reference evidence="13 14" key="1">
    <citation type="submission" date="2018-03" db="EMBL/GenBank/DDBJ databases">
        <title>Whole genome sequencing of Histamine producing bacteria.</title>
        <authorList>
            <person name="Butler K."/>
        </authorList>
    </citation>
    <scope>NUCLEOTIDE SEQUENCE [LARGE SCALE GENOMIC DNA]</scope>
    <source>
        <strain evidence="13 14">BS2</strain>
    </source>
</reference>
<evidence type="ECO:0000313" key="14">
    <source>
        <dbReference type="Proteomes" id="UP000240254"/>
    </source>
</evidence>
<dbReference type="SUPFAM" id="SSF56059">
    <property type="entry name" value="Glutathione synthetase ATP-binding domain-like"/>
    <property type="match status" value="1"/>
</dbReference>
<evidence type="ECO:0000256" key="7">
    <source>
        <dbReference type="ARBA" id="ARBA00022917"/>
    </source>
</evidence>
<dbReference type="GO" id="GO:0006412">
    <property type="term" value="P:translation"/>
    <property type="evidence" value="ECO:0007669"/>
    <property type="project" value="UniProtKB-KW"/>
</dbReference>
<dbReference type="InterPro" id="IPR023533">
    <property type="entry name" value="RimK"/>
</dbReference>
<sequence length="300" mass="32360">MKIGILSRNQSLYSTSRLIEAAEQRGHEIKVIDALRCYMNINSQKPSIHFKGEDLVDFDAVIPRIGASVTFYGTAVLRQFEMMGVYTVNESVAISRSRDKLRSMQLLSRKCIGMPVTGFASKPDDVKDLLDMVGGAPVVIKLLEGTQGIGVVLAETRKAAESVIEAFMGLKANIMVQEYIKEAGGADIRCFVIGDKVIAAMKRQGAEGEFRSNLHRGGSAALVKITPEERKTAVAAAKIMGLGVAGVDLLRSDRGPLVMEVNSSPGLEGIEKATGKDIAGMVIEYIEKNASKKPTTRGRG</sequence>
<dbReference type="RefSeq" id="WP_065166953.1">
    <property type="nucleotide sequence ID" value="NZ_LZEZ01000005.1"/>
</dbReference>
<evidence type="ECO:0000256" key="2">
    <source>
        <dbReference type="ARBA" id="ARBA00022598"/>
    </source>
</evidence>
<evidence type="ECO:0000256" key="4">
    <source>
        <dbReference type="ARBA" id="ARBA00022741"/>
    </source>
</evidence>
<evidence type="ECO:0000256" key="8">
    <source>
        <dbReference type="ARBA" id="ARBA00023211"/>
    </source>
</evidence>
<dbReference type="Gene3D" id="3.30.470.20">
    <property type="entry name" value="ATP-grasp fold, B domain"/>
    <property type="match status" value="1"/>
</dbReference>
<feature type="binding site" evidence="11">
    <location>
        <position position="260"/>
    </location>
    <ligand>
        <name>Mg(2+)</name>
        <dbReference type="ChEBI" id="CHEBI:18420"/>
        <label>1</label>
    </ligand>
</feature>
<dbReference type="NCBIfam" id="NF007764">
    <property type="entry name" value="PRK10446.1"/>
    <property type="match status" value="1"/>
</dbReference>
<feature type="domain" description="ATP-grasp" evidence="12">
    <location>
        <begin position="104"/>
        <end position="287"/>
    </location>
</feature>
<dbReference type="GO" id="GO:0005737">
    <property type="term" value="C:cytoplasm"/>
    <property type="evidence" value="ECO:0007669"/>
    <property type="project" value="TreeGrafter"/>
</dbReference>
<dbReference type="GO" id="GO:0018169">
    <property type="term" value="F:ribosomal S6-glutamic acid ligase activity"/>
    <property type="evidence" value="ECO:0007669"/>
    <property type="project" value="TreeGrafter"/>
</dbReference>
<comment type="similarity">
    <text evidence="9">In the C-terminal section; belongs to the RimK family.</text>
</comment>
<feature type="binding site" evidence="11">
    <location>
        <position position="248"/>
    </location>
    <ligand>
        <name>Mn(2+)</name>
        <dbReference type="ChEBI" id="CHEBI:29035"/>
        <label>1</label>
    </ligand>
</feature>
<keyword evidence="4 11" id="KW-0547">Nucleotide-binding</keyword>
<dbReference type="Proteomes" id="UP000240254">
    <property type="component" value="Unassembled WGS sequence"/>
</dbReference>
<gene>
    <name evidence="11" type="primary">rimK</name>
    <name evidence="13" type="ORF">CTM88_03385</name>
</gene>
<keyword evidence="3 11" id="KW-0479">Metal-binding</keyword>
<keyword evidence="6 11" id="KW-0460">Magnesium</keyword>
<feature type="binding site" evidence="11">
    <location>
        <position position="248"/>
    </location>
    <ligand>
        <name>Mg(2+)</name>
        <dbReference type="ChEBI" id="CHEBI:18420"/>
        <label>1</label>
    </ligand>
</feature>
<keyword evidence="13" id="KW-0689">Ribosomal protein</keyword>
<dbReference type="Pfam" id="PF18030">
    <property type="entry name" value="Rimk_N"/>
    <property type="match status" value="1"/>
</dbReference>
<dbReference type="OrthoDB" id="3865600at2"/>
<dbReference type="GO" id="GO:0009432">
    <property type="term" value="P:SOS response"/>
    <property type="evidence" value="ECO:0007669"/>
    <property type="project" value="TreeGrafter"/>
</dbReference>
<evidence type="ECO:0000313" key="13">
    <source>
        <dbReference type="EMBL" id="PSU30663.1"/>
    </source>
</evidence>
<dbReference type="NCBIfam" id="TIGR00768">
    <property type="entry name" value="rimK_fam"/>
    <property type="match status" value="1"/>
</dbReference>
<dbReference type="InterPro" id="IPR004666">
    <property type="entry name" value="Rp_bS6_RimK/Lys_biosynth_LsyX"/>
</dbReference>
<accession>A0A2T3IQN2</accession>
<feature type="binding site" evidence="11">
    <location>
        <position position="260"/>
    </location>
    <ligand>
        <name>Mn(2+)</name>
        <dbReference type="ChEBI" id="CHEBI:29035"/>
        <label>1</label>
    </ligand>
</feature>
<dbReference type="PANTHER" id="PTHR21621">
    <property type="entry name" value="RIBOSOMAL PROTEIN S6 MODIFICATION PROTEIN"/>
    <property type="match status" value="1"/>
</dbReference>
<evidence type="ECO:0000256" key="6">
    <source>
        <dbReference type="ARBA" id="ARBA00022842"/>
    </source>
</evidence>
<dbReference type="FunFam" id="3.40.50.20:FF:000004">
    <property type="entry name" value="Probable alpha-L-glutamate ligase"/>
    <property type="match status" value="1"/>
</dbReference>
<keyword evidence="7 11" id="KW-0648">Protein biosynthesis</keyword>
<evidence type="ECO:0000256" key="3">
    <source>
        <dbReference type="ARBA" id="ARBA00022723"/>
    </source>
</evidence>
<dbReference type="PANTHER" id="PTHR21621:SF7">
    <property type="entry name" value="RIBOSOMAL PROTEIN BS6--L-GLUTAMATE LIGASE"/>
    <property type="match status" value="1"/>
</dbReference>
<comment type="cofactor">
    <cofactor evidence="11">
        <name>Mg(2+)</name>
        <dbReference type="ChEBI" id="CHEBI:18420"/>
    </cofactor>
    <cofactor evidence="11">
        <name>Mn(2+)</name>
        <dbReference type="ChEBI" id="CHEBI:29035"/>
    </cofactor>
    <text evidence="11">Binds 2 magnesium or manganese ions per subunit.</text>
</comment>
<dbReference type="InterPro" id="IPR013651">
    <property type="entry name" value="ATP-grasp_RimK-type"/>
</dbReference>
<keyword evidence="2 11" id="KW-0436">Ligase</keyword>
<dbReference type="EMBL" id="PYMK01000003">
    <property type="protein sequence ID" value="PSU30663.1"/>
    <property type="molecule type" value="Genomic_DNA"/>
</dbReference>
<feature type="binding site" evidence="11">
    <location>
        <begin position="211"/>
        <end position="213"/>
    </location>
    <ligand>
        <name>ATP</name>
        <dbReference type="ChEBI" id="CHEBI:30616"/>
    </ligand>
</feature>
<dbReference type="GO" id="GO:0046872">
    <property type="term" value="F:metal ion binding"/>
    <property type="evidence" value="ECO:0007669"/>
    <property type="project" value="UniProtKB-KW"/>
</dbReference>
<comment type="caution">
    <text evidence="13">The sequence shown here is derived from an EMBL/GenBank/DDBJ whole genome shotgun (WGS) entry which is preliminary data.</text>
</comment>